<name>A0A2S2PES7_SCHGA</name>
<dbReference type="InterPro" id="IPR001584">
    <property type="entry name" value="Integrase_cat-core"/>
</dbReference>
<dbReference type="PROSITE" id="PS50994">
    <property type="entry name" value="INTEGRASE"/>
    <property type="match status" value="1"/>
</dbReference>
<evidence type="ECO:0000313" key="3">
    <source>
        <dbReference type="EMBL" id="MBY27416.1"/>
    </source>
</evidence>
<dbReference type="PANTHER" id="PTHR37984">
    <property type="entry name" value="PROTEIN CBG26694"/>
    <property type="match status" value="1"/>
</dbReference>
<reference evidence="3" key="1">
    <citation type="submission" date="2018-04" db="EMBL/GenBank/DDBJ databases">
        <title>Transcriptome of Schizaphis graminum biotype I.</title>
        <authorList>
            <person name="Scully E.D."/>
            <person name="Geib S.M."/>
            <person name="Palmer N.A."/>
            <person name="Koch K."/>
            <person name="Bradshaw J."/>
            <person name="Heng-Moss T."/>
            <person name="Sarath G."/>
        </authorList>
    </citation>
    <scope>NUCLEOTIDE SEQUENCE</scope>
</reference>
<gene>
    <name evidence="3" type="primary">POL_35</name>
    <name evidence="3" type="ORF">g.75648</name>
</gene>
<dbReference type="Pfam" id="PF17921">
    <property type="entry name" value="Integrase_H2C2"/>
    <property type="match status" value="1"/>
</dbReference>
<dbReference type="Pfam" id="PF00665">
    <property type="entry name" value="rve"/>
    <property type="match status" value="1"/>
</dbReference>
<proteinExistence type="predicted"/>
<dbReference type="EC" id="2.7.7.49" evidence="1"/>
<evidence type="ECO:0000259" key="2">
    <source>
        <dbReference type="PROSITE" id="PS50994"/>
    </source>
</evidence>
<dbReference type="Gene3D" id="1.10.340.70">
    <property type="match status" value="1"/>
</dbReference>
<feature type="domain" description="Integrase catalytic" evidence="2">
    <location>
        <begin position="71"/>
        <end position="229"/>
    </location>
</feature>
<dbReference type="GO" id="GO:0003964">
    <property type="term" value="F:RNA-directed DNA polymerase activity"/>
    <property type="evidence" value="ECO:0007669"/>
    <property type="project" value="UniProtKB-EC"/>
</dbReference>
<dbReference type="AlphaFoldDB" id="A0A2S2PES7"/>
<dbReference type="InterPro" id="IPR050951">
    <property type="entry name" value="Retrovirus_Pol_polyprotein"/>
</dbReference>
<dbReference type="InterPro" id="IPR012337">
    <property type="entry name" value="RNaseH-like_sf"/>
</dbReference>
<organism evidence="3">
    <name type="scientific">Schizaphis graminum</name>
    <name type="common">Green bug aphid</name>
    <dbReference type="NCBI Taxonomy" id="13262"/>
    <lineage>
        <taxon>Eukaryota</taxon>
        <taxon>Metazoa</taxon>
        <taxon>Ecdysozoa</taxon>
        <taxon>Arthropoda</taxon>
        <taxon>Hexapoda</taxon>
        <taxon>Insecta</taxon>
        <taxon>Pterygota</taxon>
        <taxon>Neoptera</taxon>
        <taxon>Paraneoptera</taxon>
        <taxon>Hemiptera</taxon>
        <taxon>Sternorrhyncha</taxon>
        <taxon>Aphidomorpha</taxon>
        <taxon>Aphidoidea</taxon>
        <taxon>Aphididae</taxon>
        <taxon>Aphidini</taxon>
        <taxon>Schizaphis</taxon>
    </lineage>
</organism>
<sequence>MIPLNIAALLIKETHEIYGHMGTFKIYKILQTNYQIPCMYRLVKKIIKTCDLCQRSKISNQLSRGPLISQIPLEPKQRISVDLMGPLPRGQLGAQYILAILDIFSKHVKLYALRKATTVTILKKVTEDYLPRFGPIKQILTDNGTQFQNNKWKNRLKELGIHVYYTTTYNPEGNPVERVNREIGRILRAYCHKKHTTWVQYLDNIEYWLNNSTHESTGYTPEQIRTGKKTPLSIDKLVPFPETNEAPDHKLIIQLAYNKLKKTSRLRNKLKDENKKFPQYVNGQEVLVKEHKLSSAAEKQIYKLFLLYKGPYTINSVNDNNTVTILDDHGQQSTHNFRNIRPYVPPDPGEYLCGKSFL</sequence>
<evidence type="ECO:0000256" key="1">
    <source>
        <dbReference type="ARBA" id="ARBA00012493"/>
    </source>
</evidence>
<dbReference type="EMBL" id="GGMR01014797">
    <property type="protein sequence ID" value="MBY27416.1"/>
    <property type="molecule type" value="Transcribed_RNA"/>
</dbReference>
<dbReference type="GO" id="GO:0003676">
    <property type="term" value="F:nucleic acid binding"/>
    <property type="evidence" value="ECO:0007669"/>
    <property type="project" value="InterPro"/>
</dbReference>
<dbReference type="SUPFAM" id="SSF53098">
    <property type="entry name" value="Ribonuclease H-like"/>
    <property type="match status" value="1"/>
</dbReference>
<dbReference type="Gene3D" id="3.30.420.10">
    <property type="entry name" value="Ribonuclease H-like superfamily/Ribonuclease H"/>
    <property type="match status" value="1"/>
</dbReference>
<protein>
    <recommendedName>
        <fullName evidence="1">RNA-directed DNA polymerase</fullName>
        <ecNumber evidence="1">2.7.7.49</ecNumber>
    </recommendedName>
</protein>
<dbReference type="InterPro" id="IPR041588">
    <property type="entry name" value="Integrase_H2C2"/>
</dbReference>
<dbReference type="GO" id="GO:0015074">
    <property type="term" value="P:DNA integration"/>
    <property type="evidence" value="ECO:0007669"/>
    <property type="project" value="InterPro"/>
</dbReference>
<dbReference type="InterPro" id="IPR036397">
    <property type="entry name" value="RNaseH_sf"/>
</dbReference>
<accession>A0A2S2PES7</accession>
<dbReference type="PANTHER" id="PTHR37984:SF5">
    <property type="entry name" value="PROTEIN NYNRIN-LIKE"/>
    <property type="match status" value="1"/>
</dbReference>